<dbReference type="InterPro" id="IPR000326">
    <property type="entry name" value="PAP2/HPO"/>
</dbReference>
<protein>
    <submittedName>
        <fullName evidence="11">PAP2 domain protein</fullName>
    </submittedName>
</protein>
<evidence type="ECO:0000313" key="12">
    <source>
        <dbReference type="Proteomes" id="UP000799302"/>
    </source>
</evidence>
<accession>A0A6A6UK19</accession>
<feature type="region of interest" description="Disordered" evidence="8">
    <location>
        <begin position="407"/>
        <end position="434"/>
    </location>
</feature>
<keyword evidence="6 9" id="KW-0472">Membrane</keyword>
<keyword evidence="5 9" id="KW-1133">Transmembrane helix</keyword>
<reference evidence="11" key="1">
    <citation type="journal article" date="2020" name="Stud. Mycol.">
        <title>101 Dothideomycetes genomes: a test case for predicting lifestyles and emergence of pathogens.</title>
        <authorList>
            <person name="Haridas S."/>
            <person name="Albert R."/>
            <person name="Binder M."/>
            <person name="Bloem J."/>
            <person name="Labutti K."/>
            <person name="Salamov A."/>
            <person name="Andreopoulos B."/>
            <person name="Baker S."/>
            <person name="Barry K."/>
            <person name="Bills G."/>
            <person name="Bluhm B."/>
            <person name="Cannon C."/>
            <person name="Castanera R."/>
            <person name="Culley D."/>
            <person name="Daum C."/>
            <person name="Ezra D."/>
            <person name="Gonzalez J."/>
            <person name="Henrissat B."/>
            <person name="Kuo A."/>
            <person name="Liang C."/>
            <person name="Lipzen A."/>
            <person name="Lutzoni F."/>
            <person name="Magnuson J."/>
            <person name="Mondo S."/>
            <person name="Nolan M."/>
            <person name="Ohm R."/>
            <person name="Pangilinan J."/>
            <person name="Park H.-J."/>
            <person name="Ramirez L."/>
            <person name="Alfaro M."/>
            <person name="Sun H."/>
            <person name="Tritt A."/>
            <person name="Yoshinaga Y."/>
            <person name="Zwiers L.-H."/>
            <person name="Turgeon B."/>
            <person name="Goodwin S."/>
            <person name="Spatafora J."/>
            <person name="Crous P."/>
            <person name="Grigoriev I."/>
        </authorList>
    </citation>
    <scope>NUCLEOTIDE SEQUENCE</scope>
    <source>
        <strain evidence="11">CBS 115976</strain>
    </source>
</reference>
<gene>
    <name evidence="11" type="ORF">BT63DRAFT_411212</name>
</gene>
<comment type="subcellular location">
    <subcellularLocation>
        <location evidence="1">Endoplasmic reticulum membrane</location>
        <topology evidence="1">Multi-pass membrane protein</topology>
    </subcellularLocation>
</comment>
<dbReference type="GO" id="GO:0042392">
    <property type="term" value="F:sphingosine-1-phosphate phosphatase activity"/>
    <property type="evidence" value="ECO:0007669"/>
    <property type="project" value="TreeGrafter"/>
</dbReference>
<sequence length="523" mass="58627">MSQKQQDAGTRHYDHYAATLPKWRYILRQWVLPLVRAETPPLAKMQSLARAPFLDSYFAFAANLGTHTFFMIFLPVLFWCGYNEYGRALVNLLAAGVIVSGIIKDILCLPRPMSPPLQRITMSGSAALEYGFPSTHTTNAMSVALYAIHILNSEAAEGLSPTARMAWVSTLYLYAFSIAFGRLYCGMHGFTDVVAGGLLGALITQVQIHFGERLYHWIIDGSILHPLIYMLVLFFTIRTHPEPADDCPCFDDSVAFSGVLIGVNWSYWRILQPHALLRLLLTRTTLEIQNAGVPLISWQTLIRIPLGVIIIVAYRSVTKPLLLRGLPPLFRVIEHLDLDLPRRYFLRASQYRTVPRLHRDDNVLPNPSDVGQMIGDVRRRRGRAISIGPQSMADAREVIAYRRDARRRERSLSAGGTTRNPAHTDARSRESSIEARLHRRTLSNESAFSLASAAEEDEEEGSDAEVAANERVAIFSAIPRIRIRYDVEVITKLIVYTGIGWWAVEGCIVVFECLGLGPARGLI</sequence>
<keyword evidence="4" id="KW-0256">Endoplasmic reticulum</keyword>
<organism evidence="11 12">
    <name type="scientific">Microthyrium microscopicum</name>
    <dbReference type="NCBI Taxonomy" id="703497"/>
    <lineage>
        <taxon>Eukaryota</taxon>
        <taxon>Fungi</taxon>
        <taxon>Dikarya</taxon>
        <taxon>Ascomycota</taxon>
        <taxon>Pezizomycotina</taxon>
        <taxon>Dothideomycetes</taxon>
        <taxon>Dothideomycetes incertae sedis</taxon>
        <taxon>Microthyriales</taxon>
        <taxon>Microthyriaceae</taxon>
        <taxon>Microthyrium</taxon>
    </lineage>
</organism>
<dbReference type="EMBL" id="MU004232">
    <property type="protein sequence ID" value="KAF2671871.1"/>
    <property type="molecule type" value="Genomic_DNA"/>
</dbReference>
<feature type="transmembrane region" description="Helical" evidence="9">
    <location>
        <begin position="165"/>
        <end position="183"/>
    </location>
</feature>
<feature type="transmembrane region" description="Helical" evidence="9">
    <location>
        <begin position="249"/>
        <end position="271"/>
    </location>
</feature>
<dbReference type="AlphaFoldDB" id="A0A6A6UK19"/>
<feature type="transmembrane region" description="Helical" evidence="9">
    <location>
        <begin position="57"/>
        <end position="81"/>
    </location>
</feature>
<dbReference type="GO" id="GO:0005789">
    <property type="term" value="C:endoplasmic reticulum membrane"/>
    <property type="evidence" value="ECO:0007669"/>
    <property type="project" value="UniProtKB-SubCell"/>
</dbReference>
<dbReference type="SUPFAM" id="SSF48317">
    <property type="entry name" value="Acid phosphatase/Vanadium-dependent haloperoxidase"/>
    <property type="match status" value="1"/>
</dbReference>
<feature type="transmembrane region" description="Helical" evidence="9">
    <location>
        <begin position="88"/>
        <end position="107"/>
    </location>
</feature>
<feature type="transmembrane region" description="Helical" evidence="9">
    <location>
        <begin position="291"/>
        <end position="314"/>
    </location>
</feature>
<evidence type="ECO:0000259" key="10">
    <source>
        <dbReference type="SMART" id="SM00014"/>
    </source>
</evidence>
<dbReference type="OrthoDB" id="301434at2759"/>
<evidence type="ECO:0000256" key="6">
    <source>
        <dbReference type="ARBA" id="ARBA00023136"/>
    </source>
</evidence>
<dbReference type="CDD" id="cd03388">
    <property type="entry name" value="PAP2_SPPase1"/>
    <property type="match status" value="1"/>
</dbReference>
<keyword evidence="12" id="KW-1185">Reference proteome</keyword>
<feature type="transmembrane region" description="Helical" evidence="9">
    <location>
        <begin position="214"/>
        <end position="237"/>
    </location>
</feature>
<dbReference type="Gene3D" id="1.20.144.10">
    <property type="entry name" value="Phosphatidic acid phosphatase type 2/haloperoxidase"/>
    <property type="match status" value="1"/>
</dbReference>
<evidence type="ECO:0000256" key="1">
    <source>
        <dbReference type="ARBA" id="ARBA00004477"/>
    </source>
</evidence>
<comment type="similarity">
    <text evidence="7">Belongs to the type 2 lipid phosphate phosphatase family.</text>
</comment>
<keyword evidence="3" id="KW-0378">Hydrolase</keyword>
<evidence type="ECO:0000256" key="2">
    <source>
        <dbReference type="ARBA" id="ARBA00022692"/>
    </source>
</evidence>
<keyword evidence="2 9" id="KW-0812">Transmembrane</keyword>
<proteinExistence type="inferred from homology"/>
<dbReference type="SMART" id="SM00014">
    <property type="entry name" value="acidPPc"/>
    <property type="match status" value="1"/>
</dbReference>
<evidence type="ECO:0000256" key="4">
    <source>
        <dbReference type="ARBA" id="ARBA00022824"/>
    </source>
</evidence>
<feature type="compositionally biased region" description="Basic and acidic residues" evidence="8">
    <location>
        <begin position="422"/>
        <end position="434"/>
    </location>
</feature>
<dbReference type="Pfam" id="PF01569">
    <property type="entry name" value="PAP2"/>
    <property type="match status" value="1"/>
</dbReference>
<evidence type="ECO:0000256" key="9">
    <source>
        <dbReference type="SAM" id="Phobius"/>
    </source>
</evidence>
<dbReference type="InterPro" id="IPR036938">
    <property type="entry name" value="PAP2/HPO_sf"/>
</dbReference>
<dbReference type="PANTHER" id="PTHR14969">
    <property type="entry name" value="SPHINGOSINE-1-PHOSPHATE PHOSPHOHYDROLASE"/>
    <property type="match status" value="1"/>
</dbReference>
<evidence type="ECO:0000256" key="5">
    <source>
        <dbReference type="ARBA" id="ARBA00022989"/>
    </source>
</evidence>
<evidence type="ECO:0000256" key="8">
    <source>
        <dbReference type="SAM" id="MobiDB-lite"/>
    </source>
</evidence>
<evidence type="ECO:0000256" key="3">
    <source>
        <dbReference type="ARBA" id="ARBA00022801"/>
    </source>
</evidence>
<dbReference type="PANTHER" id="PTHR14969:SF28">
    <property type="entry name" value="DIHYDROSPHINGOSINE 1-PHOSPHATE PHOSPHATASE LCB3-RELATED"/>
    <property type="match status" value="1"/>
</dbReference>
<feature type="transmembrane region" description="Helical" evidence="9">
    <location>
        <begin position="190"/>
        <end position="208"/>
    </location>
</feature>
<dbReference type="Proteomes" id="UP000799302">
    <property type="component" value="Unassembled WGS sequence"/>
</dbReference>
<evidence type="ECO:0000313" key="11">
    <source>
        <dbReference type="EMBL" id="KAF2671871.1"/>
    </source>
</evidence>
<name>A0A6A6UK19_9PEZI</name>
<evidence type="ECO:0000256" key="7">
    <source>
        <dbReference type="ARBA" id="ARBA00038324"/>
    </source>
</evidence>
<feature type="domain" description="Phosphatidic acid phosphatase type 2/haloperoxidase" evidence="10">
    <location>
        <begin position="87"/>
        <end position="208"/>
    </location>
</feature>